<dbReference type="Pfam" id="PF04237">
    <property type="entry name" value="YjbR"/>
    <property type="match status" value="1"/>
</dbReference>
<dbReference type="InterPro" id="IPR007351">
    <property type="entry name" value="YjbR"/>
</dbReference>
<accession>A0A6M1S108</accession>
<dbReference type="PANTHER" id="PTHR35145:SF1">
    <property type="entry name" value="CYTOPLASMIC PROTEIN"/>
    <property type="match status" value="1"/>
</dbReference>
<dbReference type="SUPFAM" id="SSF142906">
    <property type="entry name" value="YjbR-like"/>
    <property type="match status" value="1"/>
</dbReference>
<dbReference type="InterPro" id="IPR038056">
    <property type="entry name" value="YjbR-like_sf"/>
</dbReference>
<organism evidence="1 2">
    <name type="scientific">Rhizobium daejeonense</name>
    <dbReference type="NCBI Taxonomy" id="240521"/>
    <lineage>
        <taxon>Bacteria</taxon>
        <taxon>Pseudomonadati</taxon>
        <taxon>Pseudomonadota</taxon>
        <taxon>Alphaproteobacteria</taxon>
        <taxon>Hyphomicrobiales</taxon>
        <taxon>Rhizobiaceae</taxon>
        <taxon>Rhizobium/Agrobacterium group</taxon>
        <taxon>Rhizobium</taxon>
    </lineage>
</organism>
<dbReference type="RefSeq" id="WP_163903038.1">
    <property type="nucleotide sequence ID" value="NZ_CP048427.1"/>
</dbReference>
<comment type="caution">
    <text evidence="1">The sequence shown here is derived from an EMBL/GenBank/DDBJ whole genome shotgun (WGS) entry which is preliminary data.</text>
</comment>
<protein>
    <submittedName>
        <fullName evidence="1">MmcQ/YjbR family DNA-binding protein</fullName>
    </submittedName>
</protein>
<keyword evidence="1" id="KW-0238">DNA-binding</keyword>
<reference evidence="1 2" key="1">
    <citation type="submission" date="2020-02" db="EMBL/GenBank/DDBJ databases">
        <title>Genome sequence of the type strain CCBAU10050 of Rhizobium daejeonense.</title>
        <authorList>
            <person name="Gao J."/>
            <person name="Sun J."/>
        </authorList>
    </citation>
    <scope>NUCLEOTIDE SEQUENCE [LARGE SCALE GENOMIC DNA]</scope>
    <source>
        <strain evidence="1 2">CCBAU10050</strain>
    </source>
</reference>
<keyword evidence="2" id="KW-1185">Reference proteome</keyword>
<name>A0A6M1S108_9HYPH</name>
<proteinExistence type="predicted"/>
<dbReference type="Proteomes" id="UP000477849">
    <property type="component" value="Unassembled WGS sequence"/>
</dbReference>
<dbReference type="Gene3D" id="3.90.1150.30">
    <property type="match status" value="1"/>
</dbReference>
<dbReference type="InterPro" id="IPR058532">
    <property type="entry name" value="YjbR/MT2646/Rv2570-like"/>
</dbReference>
<gene>
    <name evidence="1" type="ORF">G6N76_14185</name>
</gene>
<sequence>MTTTKLFGSAGFDAFVSGFPGVTLLDQWESRVAKVGDKVFALIALNQGDNRITVKCSEESFEILTALDGIDQAPYFAKRKWVSITDGSPLKPEEIEHYVKRSYDLVAAGLTKKARTELGIVPLT</sequence>
<dbReference type="GO" id="GO:0003677">
    <property type="term" value="F:DNA binding"/>
    <property type="evidence" value="ECO:0007669"/>
    <property type="project" value="UniProtKB-KW"/>
</dbReference>
<dbReference type="AlphaFoldDB" id="A0A6M1S108"/>
<dbReference type="EMBL" id="JAAKZH010000004">
    <property type="protein sequence ID" value="NGO64815.1"/>
    <property type="molecule type" value="Genomic_DNA"/>
</dbReference>
<evidence type="ECO:0000313" key="2">
    <source>
        <dbReference type="Proteomes" id="UP000477849"/>
    </source>
</evidence>
<evidence type="ECO:0000313" key="1">
    <source>
        <dbReference type="EMBL" id="NGO64815.1"/>
    </source>
</evidence>
<dbReference type="PANTHER" id="PTHR35145">
    <property type="entry name" value="CYTOPLASMIC PROTEIN-RELATED"/>
    <property type="match status" value="1"/>
</dbReference>